<keyword evidence="1" id="KW-0472">Membrane</keyword>
<comment type="caution">
    <text evidence="3">The sequence shown here is derived from an EMBL/GenBank/DDBJ whole genome shotgun (WGS) entry which is preliminary data.</text>
</comment>
<feature type="domain" description="DUF3592" evidence="2">
    <location>
        <begin position="42"/>
        <end position="112"/>
    </location>
</feature>
<name>A0A939GNX6_9BACT</name>
<reference evidence="3" key="1">
    <citation type="submission" date="2021-03" db="EMBL/GenBank/DDBJ databases">
        <title>Fibrella sp. HMF5335 genome sequencing and assembly.</title>
        <authorList>
            <person name="Kang H."/>
            <person name="Kim H."/>
            <person name="Bae S."/>
            <person name="Joh K."/>
        </authorList>
    </citation>
    <scope>NUCLEOTIDE SEQUENCE</scope>
    <source>
        <strain evidence="3">HMF5335</strain>
    </source>
</reference>
<dbReference type="InterPro" id="IPR021994">
    <property type="entry name" value="DUF3592"/>
</dbReference>
<organism evidence="3 4">
    <name type="scientific">Fibrella rubiginis</name>
    <dbReference type="NCBI Taxonomy" id="2817060"/>
    <lineage>
        <taxon>Bacteria</taxon>
        <taxon>Pseudomonadati</taxon>
        <taxon>Bacteroidota</taxon>
        <taxon>Cytophagia</taxon>
        <taxon>Cytophagales</taxon>
        <taxon>Spirosomataceae</taxon>
        <taxon>Fibrella</taxon>
    </lineage>
</organism>
<dbReference type="RefSeq" id="WP_207367463.1">
    <property type="nucleotide sequence ID" value="NZ_JAFMYV010000019.1"/>
</dbReference>
<evidence type="ECO:0000313" key="4">
    <source>
        <dbReference type="Proteomes" id="UP000664034"/>
    </source>
</evidence>
<evidence type="ECO:0000256" key="1">
    <source>
        <dbReference type="SAM" id="Phobius"/>
    </source>
</evidence>
<keyword evidence="1" id="KW-0812">Transmembrane</keyword>
<accession>A0A939GNX6</accession>
<evidence type="ECO:0000313" key="3">
    <source>
        <dbReference type="EMBL" id="MBO0939933.1"/>
    </source>
</evidence>
<dbReference type="Proteomes" id="UP000664034">
    <property type="component" value="Unassembled WGS sequence"/>
</dbReference>
<protein>
    <submittedName>
        <fullName evidence="3">DUF3592 domain-containing protein</fullName>
    </submittedName>
</protein>
<keyword evidence="1" id="KW-1133">Transmembrane helix</keyword>
<keyword evidence="4" id="KW-1185">Reference proteome</keyword>
<dbReference type="EMBL" id="JAFMYV010000019">
    <property type="protein sequence ID" value="MBO0939933.1"/>
    <property type="molecule type" value="Genomic_DNA"/>
</dbReference>
<dbReference type="AlphaFoldDB" id="A0A939GNX6"/>
<proteinExistence type="predicted"/>
<sequence>MNADKFWLLFLTVFSLVGVICSGIAYWTWSKNRTLKANGVETTGVVVDLRQQWKPAPNRSTALAVVVQYTDAQQQPRVYYSQLYTTPPLFQPGETVRLWYRPEAPNDVLLEGKDEWLIPAVLAGFGLVFSLIGLPGLVKALLTKRA</sequence>
<feature type="transmembrane region" description="Helical" evidence="1">
    <location>
        <begin position="7"/>
        <end position="29"/>
    </location>
</feature>
<evidence type="ECO:0000259" key="2">
    <source>
        <dbReference type="Pfam" id="PF12158"/>
    </source>
</evidence>
<feature type="transmembrane region" description="Helical" evidence="1">
    <location>
        <begin position="116"/>
        <end position="138"/>
    </location>
</feature>
<dbReference type="Pfam" id="PF12158">
    <property type="entry name" value="DUF3592"/>
    <property type="match status" value="1"/>
</dbReference>
<gene>
    <name evidence="3" type="ORF">J2I47_25530</name>
</gene>